<keyword evidence="2" id="KW-0547">Nucleotide-binding</keyword>
<organism evidence="7 8">
    <name type="scientific">Geodia barretti</name>
    <name type="common">Barrett's horny sponge</name>
    <dbReference type="NCBI Taxonomy" id="519541"/>
    <lineage>
        <taxon>Eukaryota</taxon>
        <taxon>Metazoa</taxon>
        <taxon>Porifera</taxon>
        <taxon>Demospongiae</taxon>
        <taxon>Heteroscleromorpha</taxon>
        <taxon>Tetractinellida</taxon>
        <taxon>Astrophorina</taxon>
        <taxon>Geodiidae</taxon>
        <taxon>Geodia</taxon>
    </lineage>
</organism>
<dbReference type="GO" id="GO:0005005">
    <property type="term" value="F:transmembrane-ephrin receptor activity"/>
    <property type="evidence" value="ECO:0007669"/>
    <property type="project" value="TreeGrafter"/>
</dbReference>
<comment type="subcellular location">
    <subcellularLocation>
        <location evidence="1">Membrane</location>
        <topology evidence="1">Single-pass membrane protein</topology>
    </subcellularLocation>
</comment>
<evidence type="ECO:0000259" key="6">
    <source>
        <dbReference type="PROSITE" id="PS50105"/>
    </source>
</evidence>
<dbReference type="SMART" id="SM00454">
    <property type="entry name" value="SAM"/>
    <property type="match status" value="1"/>
</dbReference>
<dbReference type="Proteomes" id="UP001174909">
    <property type="component" value="Unassembled WGS sequence"/>
</dbReference>
<sequence>MLECWNAEARKRPTFGLVVRILEILLEGNIAEGPKPKPRAGVKPASTRSREVVSPLEYQSVEEWLTSIKMQKYTDKFLESGHTTVTSCLELTADDLTKMGISLAGHQNKIISSIRIGRDQFQRQESIRV</sequence>
<keyword evidence="4" id="KW-0472">Membrane</keyword>
<keyword evidence="8" id="KW-1185">Reference proteome</keyword>
<dbReference type="AlphaFoldDB" id="A0AA35WWV6"/>
<keyword evidence="5 7" id="KW-0675">Receptor</keyword>
<accession>A0AA35WWV6</accession>
<keyword evidence="3" id="KW-0067">ATP-binding</keyword>
<dbReference type="GO" id="GO:0005886">
    <property type="term" value="C:plasma membrane"/>
    <property type="evidence" value="ECO:0007669"/>
    <property type="project" value="TreeGrafter"/>
</dbReference>
<evidence type="ECO:0000256" key="5">
    <source>
        <dbReference type="ARBA" id="ARBA00023170"/>
    </source>
</evidence>
<evidence type="ECO:0000313" key="7">
    <source>
        <dbReference type="EMBL" id="CAI8031781.1"/>
    </source>
</evidence>
<reference evidence="7" key="1">
    <citation type="submission" date="2023-03" db="EMBL/GenBank/DDBJ databases">
        <authorList>
            <person name="Steffen K."/>
            <person name="Cardenas P."/>
        </authorList>
    </citation>
    <scope>NUCLEOTIDE SEQUENCE</scope>
</reference>
<evidence type="ECO:0000256" key="2">
    <source>
        <dbReference type="ARBA" id="ARBA00022741"/>
    </source>
</evidence>
<evidence type="ECO:0000256" key="4">
    <source>
        <dbReference type="ARBA" id="ARBA00023136"/>
    </source>
</evidence>
<evidence type="ECO:0000313" key="8">
    <source>
        <dbReference type="Proteomes" id="UP001174909"/>
    </source>
</evidence>
<dbReference type="Pfam" id="PF00536">
    <property type="entry name" value="SAM_1"/>
    <property type="match status" value="1"/>
</dbReference>
<gene>
    <name evidence="7" type="ORF">GBAR_LOCUS18014</name>
</gene>
<evidence type="ECO:0000256" key="1">
    <source>
        <dbReference type="ARBA" id="ARBA00004167"/>
    </source>
</evidence>
<dbReference type="EMBL" id="CASHTH010002564">
    <property type="protein sequence ID" value="CAI8031781.1"/>
    <property type="molecule type" value="Genomic_DNA"/>
</dbReference>
<dbReference type="InterPro" id="IPR013761">
    <property type="entry name" value="SAM/pointed_sf"/>
</dbReference>
<dbReference type="SUPFAM" id="SSF47769">
    <property type="entry name" value="SAM/Pointed domain"/>
    <property type="match status" value="1"/>
</dbReference>
<dbReference type="Gene3D" id="1.10.150.50">
    <property type="entry name" value="Transcription Factor, Ets-1"/>
    <property type="match status" value="1"/>
</dbReference>
<comment type="caution">
    <text evidence="7">The sequence shown here is derived from an EMBL/GenBank/DDBJ whole genome shotgun (WGS) entry which is preliminary data.</text>
</comment>
<dbReference type="GO" id="GO:0005524">
    <property type="term" value="F:ATP binding"/>
    <property type="evidence" value="ECO:0007669"/>
    <property type="project" value="UniProtKB-KW"/>
</dbReference>
<name>A0AA35WWV6_GEOBA</name>
<dbReference type="InterPro" id="IPR001660">
    <property type="entry name" value="SAM"/>
</dbReference>
<dbReference type="PANTHER" id="PTHR46877:SF14">
    <property type="entry name" value="RECEPTOR PROTEIN-TYROSINE KINASE"/>
    <property type="match status" value="1"/>
</dbReference>
<dbReference type="PROSITE" id="PS50105">
    <property type="entry name" value="SAM_DOMAIN"/>
    <property type="match status" value="1"/>
</dbReference>
<dbReference type="InterPro" id="IPR050449">
    <property type="entry name" value="Ephrin_rcpt_TKs"/>
</dbReference>
<evidence type="ECO:0000256" key="3">
    <source>
        <dbReference type="ARBA" id="ARBA00022840"/>
    </source>
</evidence>
<proteinExistence type="predicted"/>
<protein>
    <submittedName>
        <fullName evidence="7">Ephrin type-A receptor 4-A</fullName>
    </submittedName>
</protein>
<feature type="domain" description="SAM" evidence="6">
    <location>
        <begin position="56"/>
        <end position="120"/>
    </location>
</feature>
<dbReference type="PANTHER" id="PTHR46877">
    <property type="entry name" value="EPH RECEPTOR A5"/>
    <property type="match status" value="1"/>
</dbReference>